<comment type="similarity">
    <text evidence="1 3">Belongs to the short-chain dehydrogenases/reductases (SDR) family.</text>
</comment>
<evidence type="ECO:0000256" key="4">
    <source>
        <dbReference type="SAM" id="MobiDB-lite"/>
    </source>
</evidence>
<dbReference type="PANTHER" id="PTHR44196:SF1">
    <property type="entry name" value="DEHYDROGENASE_REDUCTASE SDR FAMILY MEMBER 7B"/>
    <property type="match status" value="1"/>
</dbReference>
<dbReference type="Proteomes" id="UP000436989">
    <property type="component" value="Unassembled WGS sequence"/>
</dbReference>
<keyword evidence="7" id="KW-1185">Reference proteome</keyword>
<dbReference type="PRINTS" id="PR00080">
    <property type="entry name" value="SDRFAMILY"/>
</dbReference>
<dbReference type="InterPro" id="IPR036291">
    <property type="entry name" value="NAD(P)-bd_dom_sf"/>
</dbReference>
<reference evidence="6 7" key="1">
    <citation type="submission" date="2019-12" db="EMBL/GenBank/DDBJ databases">
        <authorList>
            <person name="Shi Y."/>
        </authorList>
    </citation>
    <scope>NUCLEOTIDE SEQUENCE [LARGE SCALE GENOMIC DNA]</scope>
    <source>
        <strain evidence="6 7">JCM 17929</strain>
    </source>
</reference>
<feature type="compositionally biased region" description="Basic and acidic residues" evidence="4">
    <location>
        <begin position="283"/>
        <end position="294"/>
    </location>
</feature>
<feature type="domain" description="Ketoreductase" evidence="5">
    <location>
        <begin position="9"/>
        <end position="193"/>
    </location>
</feature>
<dbReference type="InterPro" id="IPR020904">
    <property type="entry name" value="Sc_DH/Rdtase_CS"/>
</dbReference>
<dbReference type="NCBIfam" id="NF005495">
    <property type="entry name" value="PRK07109.1"/>
    <property type="match status" value="1"/>
</dbReference>
<dbReference type="Pfam" id="PF00106">
    <property type="entry name" value="adh_short"/>
    <property type="match status" value="1"/>
</dbReference>
<comment type="caution">
    <text evidence="6">The sequence shown here is derived from an EMBL/GenBank/DDBJ whole genome shotgun (WGS) entry which is preliminary data.</text>
</comment>
<dbReference type="Gene3D" id="3.40.50.720">
    <property type="entry name" value="NAD(P)-binding Rossmann-like Domain"/>
    <property type="match status" value="1"/>
</dbReference>
<dbReference type="PROSITE" id="PS00061">
    <property type="entry name" value="ADH_SHORT"/>
    <property type="match status" value="1"/>
</dbReference>
<gene>
    <name evidence="6" type="ORF">GMA12_10080</name>
</gene>
<dbReference type="GO" id="GO:0016020">
    <property type="term" value="C:membrane"/>
    <property type="evidence" value="ECO:0007669"/>
    <property type="project" value="TreeGrafter"/>
</dbReference>
<protein>
    <submittedName>
        <fullName evidence="6">SDR family NAD(P)-dependent oxidoreductase</fullName>
    </submittedName>
</protein>
<feature type="region of interest" description="Disordered" evidence="4">
    <location>
        <begin position="265"/>
        <end position="294"/>
    </location>
</feature>
<evidence type="ECO:0000256" key="1">
    <source>
        <dbReference type="ARBA" id="ARBA00006484"/>
    </source>
</evidence>
<evidence type="ECO:0000256" key="2">
    <source>
        <dbReference type="ARBA" id="ARBA00023002"/>
    </source>
</evidence>
<dbReference type="RefSeq" id="WP_156269391.1">
    <property type="nucleotide sequence ID" value="NZ_WOGU01000007.1"/>
</dbReference>
<accession>A0A6N8GR97</accession>
<organism evidence="6 7">
    <name type="scientific">Kocuria sediminis</name>
    <dbReference type="NCBI Taxonomy" id="1038857"/>
    <lineage>
        <taxon>Bacteria</taxon>
        <taxon>Bacillati</taxon>
        <taxon>Actinomycetota</taxon>
        <taxon>Actinomycetes</taxon>
        <taxon>Micrococcales</taxon>
        <taxon>Micrococcaceae</taxon>
        <taxon>Kocuria</taxon>
    </lineage>
</organism>
<evidence type="ECO:0000256" key="3">
    <source>
        <dbReference type="RuleBase" id="RU000363"/>
    </source>
</evidence>
<dbReference type="GO" id="GO:0016491">
    <property type="term" value="F:oxidoreductase activity"/>
    <property type="evidence" value="ECO:0007669"/>
    <property type="project" value="UniProtKB-KW"/>
</dbReference>
<dbReference type="InterPro" id="IPR002347">
    <property type="entry name" value="SDR_fam"/>
</dbReference>
<evidence type="ECO:0000259" key="5">
    <source>
        <dbReference type="SMART" id="SM00822"/>
    </source>
</evidence>
<dbReference type="SMART" id="SM00822">
    <property type="entry name" value="PKS_KR"/>
    <property type="match status" value="1"/>
</dbReference>
<dbReference type="AlphaFoldDB" id="A0A6N8GR97"/>
<evidence type="ECO:0000313" key="7">
    <source>
        <dbReference type="Proteomes" id="UP000436989"/>
    </source>
</evidence>
<evidence type="ECO:0000313" key="6">
    <source>
        <dbReference type="EMBL" id="MUN63485.1"/>
    </source>
</evidence>
<proteinExistence type="inferred from homology"/>
<keyword evidence="2" id="KW-0560">Oxidoreductase</keyword>
<sequence>MQLKPIADQVVVVLGASSGIGRASALRLAEKGAALVVAARSEPGLQSLVQEITDRGGRATSVVCDVVDLDQVQAVAEAAVSAYGRIDTWVNVAAVLVHAPFEQTLPEEFRRLMEINYLGQAHGALAALPRLRETGGGALITVSSVESRVALPRHSAYAASKHAVEGMTDALRRDLMAEGAPISVTSVKPATINTPFFTSAAHTLDVEPTGPPPVYQPSVVADCVLYAAEHPVRDLYAGGAGRIMSAVQALAPRLMDAALSRAVPLETTSTPAPGGAPGTLYAPREDDNRAEGDFGSRAHGFSAYTWLQTHPRAKPLLAGAALATVALVLDRRDGR</sequence>
<dbReference type="InterPro" id="IPR057326">
    <property type="entry name" value="KR_dom"/>
</dbReference>
<dbReference type="PRINTS" id="PR00081">
    <property type="entry name" value="GDHRDH"/>
</dbReference>
<name>A0A6N8GR97_9MICC</name>
<dbReference type="PANTHER" id="PTHR44196">
    <property type="entry name" value="DEHYDROGENASE/REDUCTASE SDR FAMILY MEMBER 7B"/>
    <property type="match status" value="1"/>
</dbReference>
<dbReference type="SUPFAM" id="SSF51735">
    <property type="entry name" value="NAD(P)-binding Rossmann-fold domains"/>
    <property type="match status" value="1"/>
</dbReference>
<dbReference type="EMBL" id="WOGU01000007">
    <property type="protein sequence ID" value="MUN63485.1"/>
    <property type="molecule type" value="Genomic_DNA"/>
</dbReference>